<dbReference type="EMBL" id="CAAHFG010000001">
    <property type="protein sequence ID" value="VGO13644.1"/>
    <property type="molecule type" value="Genomic_DNA"/>
</dbReference>
<dbReference type="AlphaFoldDB" id="A0A6C2U1W5"/>
<dbReference type="Proteomes" id="UP000366872">
    <property type="component" value="Unassembled WGS sequence"/>
</dbReference>
<keyword evidence="1" id="KW-0732">Signal</keyword>
<organism evidence="2 3">
    <name type="scientific">Pontiella desulfatans</name>
    <dbReference type="NCBI Taxonomy" id="2750659"/>
    <lineage>
        <taxon>Bacteria</taxon>
        <taxon>Pseudomonadati</taxon>
        <taxon>Kiritimatiellota</taxon>
        <taxon>Kiritimatiellia</taxon>
        <taxon>Kiritimatiellales</taxon>
        <taxon>Pontiellaceae</taxon>
        <taxon>Pontiella</taxon>
    </lineage>
</organism>
<evidence type="ECO:0000313" key="2">
    <source>
        <dbReference type="EMBL" id="VGO13644.1"/>
    </source>
</evidence>
<protein>
    <submittedName>
        <fullName evidence="2">Uncharacterized protein</fullName>
    </submittedName>
</protein>
<keyword evidence="3" id="KW-1185">Reference proteome</keyword>
<evidence type="ECO:0000256" key="1">
    <source>
        <dbReference type="SAM" id="SignalP"/>
    </source>
</evidence>
<feature type="signal peptide" evidence="1">
    <location>
        <begin position="1"/>
        <end position="18"/>
    </location>
</feature>
<evidence type="ECO:0000313" key="3">
    <source>
        <dbReference type="Proteomes" id="UP000366872"/>
    </source>
</evidence>
<accession>A0A6C2U1W5</accession>
<gene>
    <name evidence="2" type="ORF">PDESU_02201</name>
</gene>
<reference evidence="2 3" key="1">
    <citation type="submission" date="2019-04" db="EMBL/GenBank/DDBJ databases">
        <authorList>
            <person name="Van Vliet M D."/>
        </authorList>
    </citation>
    <scope>NUCLEOTIDE SEQUENCE [LARGE SCALE GENOMIC DNA]</scope>
    <source>
        <strain evidence="2 3">F1</strain>
    </source>
</reference>
<feature type="chain" id="PRO_5025406678" evidence="1">
    <location>
        <begin position="19"/>
        <end position="318"/>
    </location>
</feature>
<sequence length="318" mass="34617">MKKTVCGFLYLSVMCTCASVLLEESFENVTVGSIAGQNSWTVEHGLGSVQTNEVFNGSQALQVQNGAVSHSLTNHESALWTRFQVFVTGAPEVNPVVAAENAGVAFFVSTNLMLAVYSNTVPVELEVPVATQVWTRFDVYCDYDSMSWNLSMDGTTVAAGLPLSAGSADIEQVQFSNDNPDSVFVDDIDIRNHELAFDAPDIDGNGMPDWWEQQYFGLITGNDAHAMSGNPGWTYLETYIAGISPVSAEPFEIIRTGSRSLSWDAKPARVYDVLWTTNLLSGFMPVASNLVAESEFSDTSSNTNLPSGFYQVQVRLEP</sequence>
<name>A0A6C2U1W5_PONDE</name>
<proteinExistence type="predicted"/>